<evidence type="ECO:0000256" key="4">
    <source>
        <dbReference type="SAM" id="SignalP"/>
    </source>
</evidence>
<dbReference type="CDD" id="cd05819">
    <property type="entry name" value="NHL"/>
    <property type="match status" value="1"/>
</dbReference>
<feature type="chain" id="PRO_5020950209" evidence="4">
    <location>
        <begin position="19"/>
        <end position="562"/>
    </location>
</feature>
<dbReference type="InterPro" id="IPR001258">
    <property type="entry name" value="NHL_repeat"/>
</dbReference>
<evidence type="ECO:0000256" key="3">
    <source>
        <dbReference type="PROSITE-ProRule" id="PRU00504"/>
    </source>
</evidence>
<name>A0A4S3ZS19_9FLAO</name>
<sequence>MKNNYIFLLLFFSSIAMGQNTVQPQWNTQGITVAGGNGAGSDANQLMMPYSVFVDEQNNIYVADAPNHRIQKWLPGATTGITVAGGNGAGDGSNQLNYPTGVWVKNDGTIYILDSFNARIQQWLPDAITGTTLVGNNGIGSAENQMSYPGGFFLKGNDFYIMDSGNSRILKWGIGNTTGSVVAGGSFGAGMNQLGNPNLSGTVYVDNDNAIYVTDFSNNRIQKWQSGATDAITVAGGNGDGSGNNQTFTPNGIYVLNGGIILIAEYGNNRISRWTESQSEGTVIAGGNGSGLAANQLNLPRGMFVAQNGDLYVTDFGNNRIQKFEAIPQQQPICTENLGGGLEPSFVELKINGTNFLHTTYEEPTIYYHEYPQSGNTTTTLNRGQQYSFYTFTSSEAVIGLWIDYNRNNIFEANEYTQLVNNMSSQNTKNFTVSTNALLGTTKMRLRSRAYGSTIEDNDACTHFGSGETRDYTITIADSNLSLGENEAVKKVRLFPNPTQSILNVIAVEPVSIAILSLDGRVQIPRKQTNILNLQSLSPGIYMALVYDEELIVREVIKIIKQ</sequence>
<dbReference type="InterPro" id="IPR011042">
    <property type="entry name" value="6-blade_b-propeller_TolB-like"/>
</dbReference>
<dbReference type="InterPro" id="IPR045474">
    <property type="entry name" value="GEVED"/>
</dbReference>
<protein>
    <submittedName>
        <fullName evidence="7">T9SS type A sorting domain-containing protein</fullName>
    </submittedName>
</protein>
<evidence type="ECO:0000256" key="2">
    <source>
        <dbReference type="ARBA" id="ARBA00022737"/>
    </source>
</evidence>
<evidence type="ECO:0000313" key="7">
    <source>
        <dbReference type="EMBL" id="THF48448.1"/>
    </source>
</evidence>
<keyword evidence="8" id="KW-1185">Reference proteome</keyword>
<dbReference type="EMBL" id="SSNZ01000008">
    <property type="protein sequence ID" value="THF48448.1"/>
    <property type="molecule type" value="Genomic_DNA"/>
</dbReference>
<organism evidence="7 8">
    <name type="scientific">Flavobacterium supellecticarium</name>
    <dbReference type="NCBI Taxonomy" id="2565924"/>
    <lineage>
        <taxon>Bacteria</taxon>
        <taxon>Pseudomonadati</taxon>
        <taxon>Bacteroidota</taxon>
        <taxon>Flavobacteriia</taxon>
        <taxon>Flavobacteriales</taxon>
        <taxon>Flavobacteriaceae</taxon>
        <taxon>Flavobacterium</taxon>
    </lineage>
</organism>
<reference evidence="7 8" key="1">
    <citation type="submission" date="2019-04" db="EMBL/GenBank/DDBJ databases">
        <title>Flavobacterium sp. nov. isolated from construction timber.</title>
        <authorList>
            <person name="Lin S.-Y."/>
            <person name="Chang C.-T."/>
            <person name="Young C.-C."/>
        </authorList>
    </citation>
    <scope>NUCLEOTIDE SEQUENCE [LARGE SCALE GENOMIC DNA]</scope>
    <source>
        <strain evidence="7 8">CC-CTC003</strain>
    </source>
</reference>
<dbReference type="Pfam" id="PF18962">
    <property type="entry name" value="Por_Secre_tail"/>
    <property type="match status" value="1"/>
</dbReference>
<dbReference type="GO" id="GO:0008270">
    <property type="term" value="F:zinc ion binding"/>
    <property type="evidence" value="ECO:0007669"/>
    <property type="project" value="UniProtKB-KW"/>
</dbReference>
<feature type="domain" description="GEVED" evidence="6">
    <location>
        <begin position="399"/>
        <end position="475"/>
    </location>
</feature>
<dbReference type="Gene3D" id="2.40.10.500">
    <property type="match status" value="2"/>
</dbReference>
<evidence type="ECO:0000259" key="5">
    <source>
        <dbReference type="Pfam" id="PF18962"/>
    </source>
</evidence>
<dbReference type="RefSeq" id="WP_136403910.1">
    <property type="nucleotide sequence ID" value="NZ_SSNZ01000008.1"/>
</dbReference>
<proteinExistence type="predicted"/>
<feature type="signal peptide" evidence="4">
    <location>
        <begin position="1"/>
        <end position="18"/>
    </location>
</feature>
<feature type="repeat" description="NHL" evidence="3">
    <location>
        <begin position="296"/>
        <end position="327"/>
    </location>
</feature>
<dbReference type="Gene3D" id="2.120.10.30">
    <property type="entry name" value="TolB, C-terminal domain"/>
    <property type="match status" value="1"/>
</dbReference>
<dbReference type="Pfam" id="PF01436">
    <property type="entry name" value="NHL"/>
    <property type="match status" value="3"/>
</dbReference>
<dbReference type="OrthoDB" id="791543at2"/>
<dbReference type="PANTHER" id="PTHR24104:SF25">
    <property type="entry name" value="PROTEIN LIN-41"/>
    <property type="match status" value="1"/>
</dbReference>
<keyword evidence="2" id="KW-0677">Repeat</keyword>
<keyword evidence="1 4" id="KW-0732">Signal</keyword>
<accession>A0A4S3ZS19</accession>
<dbReference type="SUPFAM" id="SSF63829">
    <property type="entry name" value="Calcium-dependent phosphotriesterase"/>
    <property type="match status" value="1"/>
</dbReference>
<dbReference type="NCBIfam" id="TIGR04183">
    <property type="entry name" value="Por_Secre_tail"/>
    <property type="match status" value="1"/>
</dbReference>
<dbReference type="AlphaFoldDB" id="A0A4S3ZS19"/>
<dbReference type="PANTHER" id="PTHR24104">
    <property type="entry name" value="E3 UBIQUITIN-PROTEIN LIGASE NHLRC1-RELATED"/>
    <property type="match status" value="1"/>
</dbReference>
<evidence type="ECO:0000313" key="8">
    <source>
        <dbReference type="Proteomes" id="UP000307507"/>
    </source>
</evidence>
<dbReference type="Proteomes" id="UP000307507">
    <property type="component" value="Unassembled WGS sequence"/>
</dbReference>
<dbReference type="PROSITE" id="PS51125">
    <property type="entry name" value="NHL"/>
    <property type="match status" value="2"/>
</dbReference>
<feature type="domain" description="Secretion system C-terminal sorting" evidence="5">
    <location>
        <begin position="494"/>
        <end position="550"/>
    </location>
</feature>
<gene>
    <name evidence="7" type="ORF">E6C50_14285</name>
</gene>
<evidence type="ECO:0000259" key="6">
    <source>
        <dbReference type="Pfam" id="PF20009"/>
    </source>
</evidence>
<feature type="repeat" description="NHL" evidence="3">
    <location>
        <begin position="40"/>
        <end position="76"/>
    </location>
</feature>
<evidence type="ECO:0000256" key="1">
    <source>
        <dbReference type="ARBA" id="ARBA00022729"/>
    </source>
</evidence>
<dbReference type="InterPro" id="IPR026444">
    <property type="entry name" value="Secre_tail"/>
</dbReference>
<dbReference type="SUPFAM" id="SSF101898">
    <property type="entry name" value="NHL repeat"/>
    <property type="match status" value="1"/>
</dbReference>
<comment type="caution">
    <text evidence="7">The sequence shown here is derived from an EMBL/GenBank/DDBJ whole genome shotgun (WGS) entry which is preliminary data.</text>
</comment>
<dbReference type="InterPro" id="IPR050952">
    <property type="entry name" value="TRIM-NHL_E3_ligases"/>
</dbReference>
<dbReference type="Pfam" id="PF20009">
    <property type="entry name" value="GEVED"/>
    <property type="match status" value="1"/>
</dbReference>